<evidence type="ECO:0000313" key="7">
    <source>
        <dbReference type="Proteomes" id="UP001234798"/>
    </source>
</evidence>
<keyword evidence="3" id="KW-0378">Hydrolase</keyword>
<keyword evidence="7" id="KW-1185">Reference proteome</keyword>
<dbReference type="EMBL" id="CP132976">
    <property type="protein sequence ID" value="WMD19179.1"/>
    <property type="molecule type" value="Genomic_DNA"/>
</dbReference>
<reference evidence="6 7" key="1">
    <citation type="submission" date="2023-08" db="EMBL/GenBank/DDBJ databases">
        <title>Achromobacter seleniivolatilans sp. nov., isolated from seleniferous soil.</title>
        <authorList>
            <person name="Zhang S."/>
            <person name="Li K."/>
            <person name="Peng J."/>
            <person name="Zhao Q."/>
            <person name="Wang H."/>
            <person name="Guo Y."/>
        </authorList>
    </citation>
    <scope>NUCLEOTIDE SEQUENCE [LARGE SCALE GENOMIC DNA]</scope>
    <source>
        <strain evidence="6 7">R39</strain>
    </source>
</reference>
<accession>A0ABY9LWL7</accession>
<feature type="region of interest" description="Disordered" evidence="4">
    <location>
        <begin position="267"/>
        <end position="287"/>
    </location>
</feature>
<evidence type="ECO:0000313" key="6">
    <source>
        <dbReference type="EMBL" id="WMD19179.1"/>
    </source>
</evidence>
<evidence type="ECO:0000256" key="1">
    <source>
        <dbReference type="ARBA" id="ARBA00001946"/>
    </source>
</evidence>
<dbReference type="InterPro" id="IPR014883">
    <property type="entry name" value="VRR_NUC"/>
</dbReference>
<dbReference type="Proteomes" id="UP001234798">
    <property type="component" value="Chromosome"/>
</dbReference>
<name>A0ABY9LWL7_9BURK</name>
<evidence type="ECO:0000259" key="5">
    <source>
        <dbReference type="Pfam" id="PF08774"/>
    </source>
</evidence>
<comment type="cofactor">
    <cofactor evidence="1">
        <name>Mg(2+)</name>
        <dbReference type="ChEBI" id="CHEBI:18420"/>
    </cofactor>
</comment>
<dbReference type="Pfam" id="PF08774">
    <property type="entry name" value="VRR_NUC"/>
    <property type="match status" value="1"/>
</dbReference>
<evidence type="ECO:0000256" key="2">
    <source>
        <dbReference type="ARBA" id="ARBA00022722"/>
    </source>
</evidence>
<protein>
    <submittedName>
        <fullName evidence="6">VRR-NUC domain-containing protein</fullName>
    </submittedName>
</protein>
<organism evidence="6 7">
    <name type="scientific">Achromobacter seleniivolatilans</name>
    <dbReference type="NCBI Taxonomy" id="3047478"/>
    <lineage>
        <taxon>Bacteria</taxon>
        <taxon>Pseudomonadati</taxon>
        <taxon>Pseudomonadota</taxon>
        <taxon>Betaproteobacteria</taxon>
        <taxon>Burkholderiales</taxon>
        <taxon>Alcaligenaceae</taxon>
        <taxon>Achromobacter</taxon>
    </lineage>
</organism>
<gene>
    <name evidence="6" type="ORF">RAS12_21495</name>
</gene>
<evidence type="ECO:0000256" key="4">
    <source>
        <dbReference type="SAM" id="MobiDB-lite"/>
    </source>
</evidence>
<feature type="domain" description="VRR-NUC" evidence="5">
    <location>
        <begin position="204"/>
        <end position="253"/>
    </location>
</feature>
<dbReference type="RefSeq" id="WP_306939991.1">
    <property type="nucleotide sequence ID" value="NZ_CP132976.1"/>
</dbReference>
<proteinExistence type="predicted"/>
<sequence length="287" mass="32299">MAAPVIAAGGAAAVRAMLVWGNRAFRAHRANEAAQLAVESAEVLAEISKRKKEVETVLKDVIKGLKEEIDIKSSTFVRTGGNATVSRGRNENVTYKHYIERKIPFRPVISTVCQWALKSPIKVPRRIRKKIPGEVIETTIDVLLKQTTASLVFEAVDDLLEWQSPLKAEPNYNGTTYAAMLGEPSTRPQRISDYFPFWPRPKGSLAPDLVIVEYRQKPFDVSNVFAAVEIKFPNDWVKKKQMTDYLRLMNKDTEKVALLRVPEDCTGYKSDADEKAKNGRQTPRRGK</sequence>
<evidence type="ECO:0000256" key="3">
    <source>
        <dbReference type="ARBA" id="ARBA00022801"/>
    </source>
</evidence>
<keyword evidence="2" id="KW-0540">Nuclease</keyword>